<keyword evidence="5" id="KW-1185">Reference proteome</keyword>
<accession>A0ABT7VUK2</accession>
<dbReference type="Gene3D" id="1.20.1300.10">
    <property type="entry name" value="Fumarate reductase/succinate dehydrogenase, transmembrane subunit"/>
    <property type="match status" value="1"/>
</dbReference>
<name>A0ABT7VUK2_9GAMM</name>
<evidence type="ECO:0000256" key="3">
    <source>
        <dbReference type="SAM" id="Phobius"/>
    </source>
</evidence>
<evidence type="ECO:0000313" key="5">
    <source>
        <dbReference type="Proteomes" id="UP001171945"/>
    </source>
</evidence>
<proteinExistence type="predicted"/>
<dbReference type="InterPro" id="IPR034804">
    <property type="entry name" value="SQR/QFR_C/D"/>
</dbReference>
<evidence type="ECO:0000313" key="4">
    <source>
        <dbReference type="EMBL" id="MDM8563215.1"/>
    </source>
</evidence>
<feature type="transmembrane region" description="Helical" evidence="3">
    <location>
        <begin position="6"/>
        <end position="23"/>
    </location>
</feature>
<protein>
    <recommendedName>
        <fullName evidence="6">Succinate dehydrogenase</fullName>
    </recommendedName>
</protein>
<dbReference type="SUPFAM" id="SSF81343">
    <property type="entry name" value="Fumarate reductase respiratory complex transmembrane subunits"/>
    <property type="match status" value="1"/>
</dbReference>
<sequence length="69" mass="8032">EWWFSILYLIAMVFLGFHLVHGFESAFQTLGIRHKKYTPFIQKLGLLFAIVVPIGFAAMPISIFINHFF</sequence>
<feature type="transmembrane region" description="Helical" evidence="3">
    <location>
        <begin position="44"/>
        <end position="65"/>
    </location>
</feature>
<keyword evidence="3" id="KW-0472">Membrane</keyword>
<evidence type="ECO:0008006" key="6">
    <source>
        <dbReference type="Google" id="ProtNLM"/>
    </source>
</evidence>
<evidence type="ECO:0000256" key="2">
    <source>
        <dbReference type="ARBA" id="ARBA00022989"/>
    </source>
</evidence>
<keyword evidence="1 3" id="KW-0812">Transmembrane</keyword>
<organism evidence="4 5">
    <name type="scientific">Candidatus Marithioploca araucensis</name>
    <dbReference type="NCBI Taxonomy" id="70273"/>
    <lineage>
        <taxon>Bacteria</taxon>
        <taxon>Pseudomonadati</taxon>
        <taxon>Pseudomonadota</taxon>
        <taxon>Gammaproteobacteria</taxon>
        <taxon>Thiotrichales</taxon>
        <taxon>Thiotrichaceae</taxon>
        <taxon>Candidatus Marithioploca</taxon>
    </lineage>
</organism>
<reference evidence="4" key="1">
    <citation type="submission" date="2023-06" db="EMBL/GenBank/DDBJ databases">
        <title>Uncultivated large filamentous bacteria from sulfidic sediments reveal new species and different genomic features in energy metabolism and defense.</title>
        <authorList>
            <person name="Fonseca A."/>
        </authorList>
    </citation>
    <scope>NUCLEOTIDE SEQUENCE</scope>
    <source>
        <strain evidence="4">HSG4</strain>
    </source>
</reference>
<keyword evidence="2 3" id="KW-1133">Transmembrane helix</keyword>
<feature type="non-terminal residue" evidence="4">
    <location>
        <position position="1"/>
    </location>
</feature>
<dbReference type="EMBL" id="JAUCGM010000510">
    <property type="protein sequence ID" value="MDM8563215.1"/>
    <property type="molecule type" value="Genomic_DNA"/>
</dbReference>
<dbReference type="Proteomes" id="UP001171945">
    <property type="component" value="Unassembled WGS sequence"/>
</dbReference>
<comment type="caution">
    <text evidence="4">The sequence shown here is derived from an EMBL/GenBank/DDBJ whole genome shotgun (WGS) entry which is preliminary data.</text>
</comment>
<evidence type="ECO:0000256" key="1">
    <source>
        <dbReference type="ARBA" id="ARBA00022692"/>
    </source>
</evidence>
<gene>
    <name evidence="4" type="ORF">QUF54_07665</name>
</gene>